<accession>A0AAX3H326</accession>
<gene>
    <name evidence="2" type="ORF">SAMEA1710456_03101</name>
</gene>
<dbReference type="Proteomes" id="UP000346772">
    <property type="component" value="Unassembled WGS sequence"/>
</dbReference>
<proteinExistence type="predicted"/>
<reference evidence="2 3" key="1">
    <citation type="submission" date="2019-02" db="EMBL/GenBank/DDBJ databases">
        <authorList>
            <consortium name="Pathogen Informatics"/>
        </authorList>
    </citation>
    <scope>NUCLEOTIDE SEQUENCE [LARGE SCALE GENOMIC DNA]</scope>
    <source>
        <strain evidence="2 3">078GUE027</strain>
    </source>
</reference>
<evidence type="ECO:0000259" key="1">
    <source>
        <dbReference type="Pfam" id="PF18683"/>
    </source>
</evidence>
<feature type="domain" description="Chitinase W immunoglobulin-like" evidence="1">
    <location>
        <begin position="178"/>
        <end position="283"/>
    </location>
</feature>
<sequence>MSGTASQALQADLDNVSVLVKAGAVSETTATDSVANATFEVKKYVAAPAVGQLTFDATDKQIKMVSGDKTVDPSDNTYVLKLTKGTVKDGDVKANVEVTGLPSGLDYTALGDSSSNTITITVSGTASQALQADLDNVSVLVKAGAVSETTATDSVANATFEVKKHVAPAVGQLTFDATDKQIKMASGDETVDPSDNTYVLKLTKGTVKDGDVKANVEVTGLPSGLDYTALGDSSSNTITITVSGTASQALQADLDNVSVLVKAGAVSETTATDSVANATFEVKKHVAAPISTIGKISSGLSSLFNILR</sequence>
<comment type="caution">
    <text evidence="2">The sequence shown here is derived from an EMBL/GenBank/DDBJ whole genome shotgun (WGS) entry which is preliminary data.</text>
</comment>
<evidence type="ECO:0000313" key="3">
    <source>
        <dbReference type="Proteomes" id="UP000346772"/>
    </source>
</evidence>
<feature type="domain" description="Chitinase W immunoglobulin-like" evidence="1">
    <location>
        <begin position="2"/>
        <end position="42"/>
    </location>
</feature>
<dbReference type="EMBL" id="CAADAT010000021">
    <property type="protein sequence ID" value="VFD55568.1"/>
    <property type="molecule type" value="Genomic_DNA"/>
</dbReference>
<feature type="domain" description="Chitinase W immunoglobulin-like" evidence="1">
    <location>
        <begin position="58"/>
        <end position="163"/>
    </location>
</feature>
<dbReference type="Pfam" id="PF18683">
    <property type="entry name" value="ChiW_Ig_like"/>
    <property type="match status" value="3"/>
</dbReference>
<name>A0AAX3H326_CLODI</name>
<dbReference type="InterPro" id="IPR041278">
    <property type="entry name" value="ChiW_Ig-like"/>
</dbReference>
<dbReference type="AlphaFoldDB" id="A0AAX3H326"/>
<organism evidence="2 3">
    <name type="scientific">Clostridioides difficile</name>
    <name type="common">Peptoclostridium difficile</name>
    <dbReference type="NCBI Taxonomy" id="1496"/>
    <lineage>
        <taxon>Bacteria</taxon>
        <taxon>Bacillati</taxon>
        <taxon>Bacillota</taxon>
        <taxon>Clostridia</taxon>
        <taxon>Peptostreptococcales</taxon>
        <taxon>Peptostreptococcaceae</taxon>
        <taxon>Clostridioides</taxon>
    </lineage>
</organism>
<protein>
    <submittedName>
        <fullName evidence="2">Hemagglutinin/adhesin</fullName>
    </submittedName>
</protein>
<evidence type="ECO:0000313" key="2">
    <source>
        <dbReference type="EMBL" id="VFD55568.1"/>
    </source>
</evidence>